<dbReference type="EMBL" id="GGFL01007011">
    <property type="protein sequence ID" value="MBW71189.1"/>
    <property type="molecule type" value="Transcribed_RNA"/>
</dbReference>
<evidence type="ECO:0000313" key="1">
    <source>
        <dbReference type="EMBL" id="MBW71189.1"/>
    </source>
</evidence>
<organism evidence="1">
    <name type="scientific">Anopheles darlingi</name>
    <name type="common">Mosquito</name>
    <dbReference type="NCBI Taxonomy" id="43151"/>
    <lineage>
        <taxon>Eukaryota</taxon>
        <taxon>Metazoa</taxon>
        <taxon>Ecdysozoa</taxon>
        <taxon>Arthropoda</taxon>
        <taxon>Hexapoda</taxon>
        <taxon>Insecta</taxon>
        <taxon>Pterygota</taxon>
        <taxon>Neoptera</taxon>
        <taxon>Endopterygota</taxon>
        <taxon>Diptera</taxon>
        <taxon>Nematocera</taxon>
        <taxon>Culicoidea</taxon>
        <taxon>Culicidae</taxon>
        <taxon>Anophelinae</taxon>
        <taxon>Anopheles</taxon>
    </lineage>
</organism>
<dbReference type="AlphaFoldDB" id="A0A2M4D0Y7"/>
<protein>
    <submittedName>
        <fullName evidence="1">Uncharacterized protein</fullName>
    </submittedName>
</protein>
<name>A0A2M4D0Y7_ANODA</name>
<reference evidence="1" key="1">
    <citation type="submission" date="2018-01" db="EMBL/GenBank/DDBJ databases">
        <title>An insight into the sialome of Amazonian anophelines.</title>
        <authorList>
            <person name="Ribeiro J.M."/>
            <person name="Scarpassa V."/>
            <person name="Calvo E."/>
        </authorList>
    </citation>
    <scope>NUCLEOTIDE SEQUENCE</scope>
</reference>
<sequence>MVPRFPQSCYEKLLLLVLRCSVSFALCLQTCVSYTLIYATAMPCCHNICLLNRAHYAQHEPIVRSIDRSKRTYATSPWVNPIRFTNSLCGE</sequence>
<proteinExistence type="predicted"/>
<accession>A0A2M4D0Y7</accession>